<comment type="caution">
    <text evidence="1">The sequence shown here is derived from an EMBL/GenBank/DDBJ whole genome shotgun (WGS) entry which is preliminary data.</text>
</comment>
<dbReference type="Proteomes" id="UP001215280">
    <property type="component" value="Unassembled WGS sequence"/>
</dbReference>
<protein>
    <recommendedName>
        <fullName evidence="3">Amidohydrolase</fullName>
    </recommendedName>
</protein>
<organism evidence="1 2">
    <name type="scientific">Mycena maculata</name>
    <dbReference type="NCBI Taxonomy" id="230809"/>
    <lineage>
        <taxon>Eukaryota</taxon>
        <taxon>Fungi</taxon>
        <taxon>Dikarya</taxon>
        <taxon>Basidiomycota</taxon>
        <taxon>Agaricomycotina</taxon>
        <taxon>Agaricomycetes</taxon>
        <taxon>Agaricomycetidae</taxon>
        <taxon>Agaricales</taxon>
        <taxon>Marasmiineae</taxon>
        <taxon>Mycenaceae</taxon>
        <taxon>Mycena</taxon>
    </lineage>
</organism>
<gene>
    <name evidence="1" type="ORF">DFH07DRAFT_759756</name>
</gene>
<dbReference type="Gene3D" id="3.30.110.90">
    <property type="entry name" value="Amidohydrolase"/>
    <property type="match status" value="1"/>
</dbReference>
<sequence>SVTALHAASVPILAGTDANTLPGIALPLGTSLHRELELLVEAGLSSVDALRSQATRVLAAQYNRLLDRGVIAPGMRADLLLISGDPIANISTTRNIQRIWIAGVEYTNITTS</sequence>
<name>A0AAD7HKM3_9AGAR</name>
<dbReference type="Gene3D" id="1.20.58.520">
    <property type="entry name" value="Amidohydrolase"/>
    <property type="match status" value="1"/>
</dbReference>
<evidence type="ECO:0008006" key="3">
    <source>
        <dbReference type="Google" id="ProtNLM"/>
    </source>
</evidence>
<dbReference type="GO" id="GO:0016810">
    <property type="term" value="F:hydrolase activity, acting on carbon-nitrogen (but not peptide) bonds"/>
    <property type="evidence" value="ECO:0007669"/>
    <property type="project" value="InterPro"/>
</dbReference>
<dbReference type="AlphaFoldDB" id="A0AAD7HKM3"/>
<evidence type="ECO:0000313" key="2">
    <source>
        <dbReference type="Proteomes" id="UP001215280"/>
    </source>
</evidence>
<dbReference type="InterPro" id="IPR051781">
    <property type="entry name" value="Metallo-dep_Hydrolase"/>
</dbReference>
<dbReference type="Gene3D" id="2.30.40.10">
    <property type="entry name" value="Urease, subunit C, domain 1"/>
    <property type="match status" value="1"/>
</dbReference>
<keyword evidence="2" id="KW-1185">Reference proteome</keyword>
<feature type="non-terminal residue" evidence="1">
    <location>
        <position position="1"/>
    </location>
</feature>
<reference evidence="1" key="1">
    <citation type="submission" date="2023-03" db="EMBL/GenBank/DDBJ databases">
        <title>Massive genome expansion in bonnet fungi (Mycena s.s.) driven by repeated elements and novel gene families across ecological guilds.</title>
        <authorList>
            <consortium name="Lawrence Berkeley National Laboratory"/>
            <person name="Harder C.B."/>
            <person name="Miyauchi S."/>
            <person name="Viragh M."/>
            <person name="Kuo A."/>
            <person name="Thoen E."/>
            <person name="Andreopoulos B."/>
            <person name="Lu D."/>
            <person name="Skrede I."/>
            <person name="Drula E."/>
            <person name="Henrissat B."/>
            <person name="Morin E."/>
            <person name="Kohler A."/>
            <person name="Barry K."/>
            <person name="LaButti K."/>
            <person name="Morin E."/>
            <person name="Salamov A."/>
            <person name="Lipzen A."/>
            <person name="Mereny Z."/>
            <person name="Hegedus B."/>
            <person name="Baldrian P."/>
            <person name="Stursova M."/>
            <person name="Weitz H."/>
            <person name="Taylor A."/>
            <person name="Grigoriev I.V."/>
            <person name="Nagy L.G."/>
            <person name="Martin F."/>
            <person name="Kauserud H."/>
        </authorList>
    </citation>
    <scope>NUCLEOTIDE SEQUENCE</scope>
    <source>
        <strain evidence="1">CBHHK188m</strain>
    </source>
</reference>
<accession>A0AAD7HKM3</accession>
<dbReference type="InterPro" id="IPR011059">
    <property type="entry name" value="Metal-dep_hydrolase_composite"/>
</dbReference>
<dbReference type="PANTHER" id="PTHR43135">
    <property type="entry name" value="ALPHA-D-RIBOSE 1-METHYLPHOSPHONATE 5-TRIPHOSPHATE DIPHOSPHATASE"/>
    <property type="match status" value="1"/>
</dbReference>
<proteinExistence type="predicted"/>
<evidence type="ECO:0000313" key="1">
    <source>
        <dbReference type="EMBL" id="KAJ7722894.1"/>
    </source>
</evidence>
<dbReference type="SUPFAM" id="SSF51338">
    <property type="entry name" value="Composite domain of metallo-dependent hydrolases"/>
    <property type="match status" value="1"/>
</dbReference>
<dbReference type="PANTHER" id="PTHR43135:SF3">
    <property type="entry name" value="ALPHA-D-RIBOSE 1-METHYLPHOSPHONATE 5-TRIPHOSPHATE DIPHOSPHATASE"/>
    <property type="match status" value="1"/>
</dbReference>
<dbReference type="EMBL" id="JARJLG010000253">
    <property type="protein sequence ID" value="KAJ7722894.1"/>
    <property type="molecule type" value="Genomic_DNA"/>
</dbReference>